<keyword evidence="10" id="KW-0732">Signal</keyword>
<keyword evidence="7" id="KW-0675">Receptor</keyword>
<keyword evidence="3" id="KW-1003">Cell membrane</keyword>
<keyword evidence="6 9" id="KW-0472">Membrane</keyword>
<comment type="similarity">
    <text evidence="2">Belongs to the glutamate-gated ion channel (TC 1.A.10.1) family.</text>
</comment>
<feature type="transmembrane region" description="Helical" evidence="9">
    <location>
        <begin position="485"/>
        <end position="505"/>
    </location>
</feature>
<dbReference type="InterPro" id="IPR052192">
    <property type="entry name" value="Insect_Ionotropic_Sensory_Rcpt"/>
</dbReference>
<evidence type="ECO:0000313" key="12">
    <source>
        <dbReference type="EMBL" id="KAK8391047.1"/>
    </source>
</evidence>
<dbReference type="PANTHER" id="PTHR42643:SF38">
    <property type="entry name" value="IONOTROPIC RECEPTOR 100A"/>
    <property type="match status" value="1"/>
</dbReference>
<feature type="chain" id="PRO_5043463422" description="Ionotropic glutamate receptor C-terminal domain-containing protein" evidence="10">
    <location>
        <begin position="20"/>
        <end position="516"/>
    </location>
</feature>
<comment type="caution">
    <text evidence="12">The sequence shown here is derived from an EMBL/GenBank/DDBJ whole genome shotgun (WGS) entry which is preliminary data.</text>
</comment>
<gene>
    <name evidence="12" type="ORF">O3P69_017006</name>
</gene>
<dbReference type="PANTHER" id="PTHR42643">
    <property type="entry name" value="IONOTROPIC RECEPTOR 20A-RELATED"/>
    <property type="match status" value="1"/>
</dbReference>
<feature type="domain" description="Ionotropic glutamate receptor C-terminal" evidence="11">
    <location>
        <begin position="243"/>
        <end position="492"/>
    </location>
</feature>
<keyword evidence="13" id="KW-1185">Reference proteome</keyword>
<feature type="signal peptide" evidence="10">
    <location>
        <begin position="1"/>
        <end position="19"/>
    </location>
</feature>
<keyword evidence="5 9" id="KW-1133">Transmembrane helix</keyword>
<evidence type="ECO:0000256" key="9">
    <source>
        <dbReference type="SAM" id="Phobius"/>
    </source>
</evidence>
<dbReference type="InterPro" id="IPR001320">
    <property type="entry name" value="Iontro_rcpt_C"/>
</dbReference>
<evidence type="ECO:0000256" key="1">
    <source>
        <dbReference type="ARBA" id="ARBA00004651"/>
    </source>
</evidence>
<dbReference type="SUPFAM" id="SSF53850">
    <property type="entry name" value="Periplasmic binding protein-like II"/>
    <property type="match status" value="1"/>
</dbReference>
<evidence type="ECO:0000256" key="3">
    <source>
        <dbReference type="ARBA" id="ARBA00022475"/>
    </source>
</evidence>
<keyword evidence="4 9" id="KW-0812">Transmembrane</keyword>
<dbReference type="Gene3D" id="1.10.287.70">
    <property type="match status" value="1"/>
</dbReference>
<organism evidence="12 13">
    <name type="scientific">Scylla paramamosain</name>
    <name type="common">Mud crab</name>
    <dbReference type="NCBI Taxonomy" id="85552"/>
    <lineage>
        <taxon>Eukaryota</taxon>
        <taxon>Metazoa</taxon>
        <taxon>Ecdysozoa</taxon>
        <taxon>Arthropoda</taxon>
        <taxon>Crustacea</taxon>
        <taxon>Multicrustacea</taxon>
        <taxon>Malacostraca</taxon>
        <taxon>Eumalacostraca</taxon>
        <taxon>Eucarida</taxon>
        <taxon>Decapoda</taxon>
        <taxon>Pleocyemata</taxon>
        <taxon>Brachyura</taxon>
        <taxon>Eubrachyura</taxon>
        <taxon>Portunoidea</taxon>
        <taxon>Portunidae</taxon>
        <taxon>Portuninae</taxon>
        <taxon>Scylla</taxon>
    </lineage>
</organism>
<dbReference type="GO" id="GO:0015276">
    <property type="term" value="F:ligand-gated monoatomic ion channel activity"/>
    <property type="evidence" value="ECO:0007669"/>
    <property type="project" value="InterPro"/>
</dbReference>
<dbReference type="Proteomes" id="UP001487740">
    <property type="component" value="Unassembled WGS sequence"/>
</dbReference>
<dbReference type="GO" id="GO:0050906">
    <property type="term" value="P:detection of stimulus involved in sensory perception"/>
    <property type="evidence" value="ECO:0007669"/>
    <property type="project" value="UniProtKB-ARBA"/>
</dbReference>
<evidence type="ECO:0000256" key="4">
    <source>
        <dbReference type="ARBA" id="ARBA00022692"/>
    </source>
</evidence>
<evidence type="ECO:0000313" key="13">
    <source>
        <dbReference type="Proteomes" id="UP001487740"/>
    </source>
</evidence>
<protein>
    <recommendedName>
        <fullName evidence="11">Ionotropic glutamate receptor C-terminal domain-containing protein</fullName>
    </recommendedName>
</protein>
<evidence type="ECO:0000256" key="7">
    <source>
        <dbReference type="ARBA" id="ARBA00023170"/>
    </source>
</evidence>
<accession>A0AAW0TTV6</accession>
<name>A0AAW0TTV6_SCYPA</name>
<evidence type="ECO:0000256" key="2">
    <source>
        <dbReference type="ARBA" id="ARBA00008685"/>
    </source>
</evidence>
<evidence type="ECO:0000256" key="10">
    <source>
        <dbReference type="SAM" id="SignalP"/>
    </source>
</evidence>
<proteinExistence type="inferred from homology"/>
<dbReference type="EMBL" id="JARAKH010000024">
    <property type="protein sequence ID" value="KAK8391047.1"/>
    <property type="molecule type" value="Genomic_DNA"/>
</dbReference>
<dbReference type="AlphaFoldDB" id="A0AAW0TTV6"/>
<evidence type="ECO:0000256" key="8">
    <source>
        <dbReference type="ARBA" id="ARBA00023180"/>
    </source>
</evidence>
<dbReference type="GO" id="GO:0005886">
    <property type="term" value="C:plasma membrane"/>
    <property type="evidence" value="ECO:0007669"/>
    <property type="project" value="UniProtKB-SubCell"/>
</dbReference>
<comment type="subcellular location">
    <subcellularLocation>
        <location evidence="1">Cell membrane</location>
        <topology evidence="1">Multi-pass membrane protein</topology>
    </subcellularLocation>
</comment>
<evidence type="ECO:0000256" key="6">
    <source>
        <dbReference type="ARBA" id="ARBA00023136"/>
    </source>
</evidence>
<keyword evidence="8" id="KW-0325">Glycoprotein</keyword>
<dbReference type="Pfam" id="PF00060">
    <property type="entry name" value="Lig_chan"/>
    <property type="match status" value="1"/>
</dbReference>
<evidence type="ECO:0000256" key="5">
    <source>
        <dbReference type="ARBA" id="ARBA00022989"/>
    </source>
</evidence>
<evidence type="ECO:0000259" key="11">
    <source>
        <dbReference type="Pfam" id="PF00060"/>
    </source>
</evidence>
<sequence>MAAAVVTISCLLIVSVSLSTPSSLGKLYERQLQVLSKVISGPARGKSLALHLDTLLPADVWRAVLGFEAIRRTPHLALSSGLNHSHIPQPLQERAGEAFPYGFFSSPSLLHVLLSLTPRPEVIQTLWLHWKPRNLLIFSLGSPLGVDVLQDEALSGVEKLAFIGYIFGMADRLPDALGVYTMLPFSSTGVQLIGPWKPETFNKWEALFPDRFPSFEGYTFEVASFFRSPPYLYSSAANPEVASNQEFRTLRKERPERANGGTTMGVTWQNMPRALVAQSIPILPELLWQRVFTAVWLLGCLVATSAYTCNLVSIFTSITYPSRLRTLQELADSDYRVALLNNGGFLAQLVLLTPGDMLDQIRQKLDLFNNLNEALKAVKERRHAFIADETTTKLTIMQQMQDDEWYLVNERLYSGRLVWYFPKNTPWKQKFDQNIRRLNYFGLITHWFEVEFAEWVKDNVNKKVRRGDGREGPAPSLTMRHLQGVFYILGVAWIVSGAVLLLELFTQYQLTQTPKL</sequence>
<reference evidence="12 13" key="1">
    <citation type="submission" date="2023-03" db="EMBL/GenBank/DDBJ databases">
        <title>High-quality genome of Scylla paramamosain provides insights in environmental adaptation.</title>
        <authorList>
            <person name="Zhang L."/>
        </authorList>
    </citation>
    <scope>NUCLEOTIDE SEQUENCE [LARGE SCALE GENOMIC DNA]</scope>
    <source>
        <strain evidence="12">LZ_2023a</strain>
        <tissue evidence="12">Muscle</tissue>
    </source>
</reference>